<dbReference type="SUPFAM" id="SSF50475">
    <property type="entry name" value="FMN-binding split barrel"/>
    <property type="match status" value="1"/>
</dbReference>
<dbReference type="InterPro" id="IPR012349">
    <property type="entry name" value="Split_barrel_FMN-bd"/>
</dbReference>
<sequence>MNDQTLHGLLETVWQHLARGIADRHHPARHPTLATLGPEGPELRTLVLRRIDRAACLLELHTDAASPKAAQITADPRAALHVWLPKARLQIRARTMARLAPGDPAIFATLPPEAQTNYGGLAPGTPLSGDTGPGTGDPARFTRILCHLTDIDALLLTDPHRRARYRADSDWQGQWIAP</sequence>
<dbReference type="AlphaFoldDB" id="A0AA48HK21"/>
<dbReference type="Gene3D" id="2.30.110.10">
    <property type="entry name" value="Electron Transport, Fmn-binding Protein, Chain A"/>
    <property type="match status" value="1"/>
</dbReference>
<gene>
    <name evidence="2" type="ORF">MACH21_32160</name>
</gene>
<protein>
    <recommendedName>
        <fullName evidence="1">Pyridoxamine 5'-phosphate oxidase Alr4036 family FMN-binding domain-containing protein</fullName>
    </recommendedName>
</protein>
<dbReference type="RefSeq" id="WP_338273132.1">
    <property type="nucleotide sequence ID" value="NZ_AP027266.1"/>
</dbReference>
<dbReference type="Pfam" id="PF12766">
    <property type="entry name" value="Pyridox_oxase_2"/>
    <property type="match status" value="1"/>
</dbReference>
<dbReference type="KEGG" id="rmai:MACH21_32160"/>
<dbReference type="GO" id="GO:0010181">
    <property type="term" value="F:FMN binding"/>
    <property type="evidence" value="ECO:0007669"/>
    <property type="project" value="InterPro"/>
</dbReference>
<evidence type="ECO:0000313" key="2">
    <source>
        <dbReference type="EMBL" id="BDW87039.1"/>
    </source>
</evidence>
<evidence type="ECO:0000313" key="3">
    <source>
        <dbReference type="Proteomes" id="UP001337723"/>
    </source>
</evidence>
<accession>A0AA48HK21</accession>
<keyword evidence="3" id="KW-1185">Reference proteome</keyword>
<proteinExistence type="predicted"/>
<reference evidence="2 3" key="1">
    <citation type="submission" date="2023-01" db="EMBL/GenBank/DDBJ databases">
        <title>Complete genome sequence of Roseicyclus marinus strain Dej080120_10.</title>
        <authorList>
            <person name="Ueki S."/>
            <person name="Maruyama F."/>
        </authorList>
    </citation>
    <scope>NUCLEOTIDE SEQUENCE [LARGE SCALE GENOMIC DNA]</scope>
    <source>
        <strain evidence="2 3">Dej080120_10</strain>
    </source>
</reference>
<dbReference type="EMBL" id="AP027266">
    <property type="protein sequence ID" value="BDW87039.1"/>
    <property type="molecule type" value="Genomic_DNA"/>
</dbReference>
<evidence type="ECO:0000259" key="1">
    <source>
        <dbReference type="Pfam" id="PF12766"/>
    </source>
</evidence>
<dbReference type="Proteomes" id="UP001337723">
    <property type="component" value="Chromosome"/>
</dbReference>
<name>A0AA48HK21_9RHOB</name>
<dbReference type="InterPro" id="IPR024624">
    <property type="entry name" value="Pyridox_Oxase_Alr4036_FMN-bd"/>
</dbReference>
<organism evidence="2 3">
    <name type="scientific">Roseicyclus marinus</name>
    <dbReference type="NCBI Taxonomy" id="2161673"/>
    <lineage>
        <taxon>Bacteria</taxon>
        <taxon>Pseudomonadati</taxon>
        <taxon>Pseudomonadota</taxon>
        <taxon>Alphaproteobacteria</taxon>
        <taxon>Rhodobacterales</taxon>
        <taxon>Roseobacteraceae</taxon>
        <taxon>Roseicyclus</taxon>
    </lineage>
</organism>
<feature type="domain" description="Pyridoxamine 5'-phosphate oxidase Alr4036 family FMN-binding" evidence="1">
    <location>
        <begin position="14"/>
        <end position="97"/>
    </location>
</feature>